<accession>A0A2P2QDS0</accession>
<feature type="chain" id="PRO_5015104849" evidence="1">
    <location>
        <begin position="16"/>
        <end position="44"/>
    </location>
</feature>
<reference evidence="2" key="1">
    <citation type="submission" date="2018-02" db="EMBL/GenBank/DDBJ databases">
        <title>Rhizophora mucronata_Transcriptome.</title>
        <authorList>
            <person name="Meera S.P."/>
            <person name="Sreeshan A."/>
            <person name="Augustine A."/>
        </authorList>
    </citation>
    <scope>NUCLEOTIDE SEQUENCE</scope>
    <source>
        <tissue evidence="2">Leaf</tissue>
    </source>
</reference>
<evidence type="ECO:0000256" key="1">
    <source>
        <dbReference type="SAM" id="SignalP"/>
    </source>
</evidence>
<sequence length="44" mass="5252">MLHFMLFARTMIVYHSFLEVYLRFMCVCEDSQVKLNAWSISAYG</sequence>
<name>A0A2P2QDS0_RHIMU</name>
<dbReference type="AlphaFoldDB" id="A0A2P2QDS0"/>
<feature type="signal peptide" evidence="1">
    <location>
        <begin position="1"/>
        <end position="15"/>
    </location>
</feature>
<keyword evidence="1" id="KW-0732">Signal</keyword>
<organism evidence="2">
    <name type="scientific">Rhizophora mucronata</name>
    <name type="common">Asiatic mangrove</name>
    <dbReference type="NCBI Taxonomy" id="61149"/>
    <lineage>
        <taxon>Eukaryota</taxon>
        <taxon>Viridiplantae</taxon>
        <taxon>Streptophyta</taxon>
        <taxon>Embryophyta</taxon>
        <taxon>Tracheophyta</taxon>
        <taxon>Spermatophyta</taxon>
        <taxon>Magnoliopsida</taxon>
        <taxon>eudicotyledons</taxon>
        <taxon>Gunneridae</taxon>
        <taxon>Pentapetalae</taxon>
        <taxon>rosids</taxon>
        <taxon>fabids</taxon>
        <taxon>Malpighiales</taxon>
        <taxon>Rhizophoraceae</taxon>
        <taxon>Rhizophora</taxon>
    </lineage>
</organism>
<proteinExistence type="predicted"/>
<protein>
    <submittedName>
        <fullName evidence="2">Uncharacterized protein</fullName>
    </submittedName>
</protein>
<evidence type="ECO:0000313" key="2">
    <source>
        <dbReference type="EMBL" id="MBX65122.1"/>
    </source>
</evidence>
<dbReference type="EMBL" id="GGEC01084638">
    <property type="protein sequence ID" value="MBX65122.1"/>
    <property type="molecule type" value="Transcribed_RNA"/>
</dbReference>